<gene>
    <name evidence="7" type="ORF">SAMN06265368_2569</name>
</gene>
<dbReference type="InterPro" id="IPR024934">
    <property type="entry name" value="Rubredoxin-like_dom"/>
</dbReference>
<dbReference type="PROSITE" id="PS50903">
    <property type="entry name" value="RUBREDOXIN_LIKE"/>
    <property type="match status" value="1"/>
</dbReference>
<dbReference type="GO" id="GO:0009055">
    <property type="term" value="F:electron transfer activity"/>
    <property type="evidence" value="ECO:0007669"/>
    <property type="project" value="TreeGrafter"/>
</dbReference>
<keyword evidence="5" id="KW-0408">Iron</keyword>
<evidence type="ECO:0000256" key="1">
    <source>
        <dbReference type="ARBA" id="ARBA00001965"/>
    </source>
</evidence>
<accession>A0A285PCK9</accession>
<proteinExistence type="predicted"/>
<dbReference type="Proteomes" id="UP000219439">
    <property type="component" value="Unassembled WGS sequence"/>
</dbReference>
<dbReference type="InterPro" id="IPR024935">
    <property type="entry name" value="Rubredoxin_dom"/>
</dbReference>
<evidence type="ECO:0000256" key="5">
    <source>
        <dbReference type="ARBA" id="ARBA00023004"/>
    </source>
</evidence>
<keyword evidence="8" id="KW-1185">Reference proteome</keyword>
<comment type="cofactor">
    <cofactor evidence="1">
        <name>Fe(3+)</name>
        <dbReference type="ChEBI" id="CHEBI:29034"/>
    </cofactor>
</comment>
<protein>
    <submittedName>
        <fullName evidence="7">Rubredoxin</fullName>
    </submittedName>
</protein>
<keyword evidence="2" id="KW-0813">Transport</keyword>
<keyword evidence="4" id="KW-0249">Electron transport</keyword>
<dbReference type="GO" id="GO:0005506">
    <property type="term" value="F:iron ion binding"/>
    <property type="evidence" value="ECO:0007669"/>
    <property type="project" value="InterPro"/>
</dbReference>
<dbReference type="CDD" id="cd00730">
    <property type="entry name" value="rubredoxin"/>
    <property type="match status" value="1"/>
</dbReference>
<dbReference type="Pfam" id="PF00301">
    <property type="entry name" value="Rubredoxin"/>
    <property type="match status" value="1"/>
</dbReference>
<dbReference type="PANTHER" id="PTHR47627:SF1">
    <property type="entry name" value="RUBREDOXIN-1-RELATED"/>
    <property type="match status" value="1"/>
</dbReference>
<dbReference type="AlphaFoldDB" id="A0A285PCK9"/>
<evidence type="ECO:0000313" key="7">
    <source>
        <dbReference type="EMBL" id="SNZ19480.1"/>
    </source>
</evidence>
<evidence type="ECO:0000259" key="6">
    <source>
        <dbReference type="PROSITE" id="PS50903"/>
    </source>
</evidence>
<sequence>MAKPKMTDRRDILALIFAGIFAAFGERGVQAEPNTKVIKLEKWSCTNHDCDPYIYDPSVGDMNINDEDNPIPPGVAFEDLPDDWICHVCGDPKSHFEPMGEWVDVVLQV</sequence>
<reference evidence="7 8" key="1">
    <citation type="submission" date="2017-09" db="EMBL/GenBank/DDBJ databases">
        <authorList>
            <person name="Ehlers B."/>
            <person name="Leendertz F.H."/>
        </authorList>
    </citation>
    <scope>NUCLEOTIDE SEQUENCE [LARGE SCALE GENOMIC DNA]</scope>
    <source>
        <strain evidence="7 8">DSM 18289</strain>
    </source>
</reference>
<feature type="domain" description="Rubredoxin-like" evidence="6">
    <location>
        <begin position="53"/>
        <end position="99"/>
    </location>
</feature>
<dbReference type="EMBL" id="OBEL01000002">
    <property type="protein sequence ID" value="SNZ19480.1"/>
    <property type="molecule type" value="Genomic_DNA"/>
</dbReference>
<evidence type="ECO:0000313" key="8">
    <source>
        <dbReference type="Proteomes" id="UP000219439"/>
    </source>
</evidence>
<dbReference type="PANTHER" id="PTHR47627">
    <property type="entry name" value="RUBREDOXIN"/>
    <property type="match status" value="1"/>
</dbReference>
<dbReference type="GO" id="GO:0043448">
    <property type="term" value="P:alkane catabolic process"/>
    <property type="evidence" value="ECO:0007669"/>
    <property type="project" value="TreeGrafter"/>
</dbReference>
<evidence type="ECO:0000256" key="2">
    <source>
        <dbReference type="ARBA" id="ARBA00022448"/>
    </source>
</evidence>
<organism evidence="7 8">
    <name type="scientific">Cohaesibacter gelatinilyticus</name>
    <dbReference type="NCBI Taxonomy" id="372072"/>
    <lineage>
        <taxon>Bacteria</taxon>
        <taxon>Pseudomonadati</taxon>
        <taxon>Pseudomonadota</taxon>
        <taxon>Alphaproteobacteria</taxon>
        <taxon>Hyphomicrobiales</taxon>
        <taxon>Cohaesibacteraceae</taxon>
    </lineage>
</organism>
<dbReference type="SUPFAM" id="SSF57802">
    <property type="entry name" value="Rubredoxin-like"/>
    <property type="match status" value="1"/>
</dbReference>
<name>A0A285PCK9_9HYPH</name>
<dbReference type="RefSeq" id="WP_210200858.1">
    <property type="nucleotide sequence ID" value="NZ_OBEL01000002.1"/>
</dbReference>
<keyword evidence="3" id="KW-0479">Metal-binding</keyword>
<dbReference type="InterPro" id="IPR050526">
    <property type="entry name" value="Rubredoxin_ET"/>
</dbReference>
<dbReference type="Gene3D" id="2.20.28.10">
    <property type="match status" value="1"/>
</dbReference>
<evidence type="ECO:0000256" key="3">
    <source>
        <dbReference type="ARBA" id="ARBA00022723"/>
    </source>
</evidence>
<evidence type="ECO:0000256" key="4">
    <source>
        <dbReference type="ARBA" id="ARBA00022982"/>
    </source>
</evidence>